<accession>A0A8S9A8K1</accession>
<feature type="compositionally biased region" description="Low complexity" evidence="1">
    <location>
        <begin position="75"/>
        <end position="88"/>
    </location>
</feature>
<evidence type="ECO:0000256" key="1">
    <source>
        <dbReference type="SAM" id="MobiDB-lite"/>
    </source>
</evidence>
<feature type="region of interest" description="Disordered" evidence="1">
    <location>
        <begin position="193"/>
        <end position="250"/>
    </location>
</feature>
<feature type="region of interest" description="Disordered" evidence="1">
    <location>
        <begin position="46"/>
        <end position="112"/>
    </location>
</feature>
<proteinExistence type="predicted"/>
<sequence length="430" mass="48827">MNEMEIDGSSSQDAYAPAETTSKPTEPAPSEVRRWVDSFWPFFTLDEDNGSSSHHDSPTESSSKPSDAVVSELGSPRTSSSSAPSGDPTQQAPPPPLIYPGEPGSPDVQEQKSASLVSADQLLITGFLHNLLHPEVFLPPSEGQDQDPSALALFAARKAYNGVYLECLAVLYKAQNQNQEALFISANESKTDPAIESGSIAREEESTNTTSGTSTSSNNERDALSTPLPHLQLPSSDEQEGHSKLVQEKKSKDELWQGLYDQRDKIEQDYEQVKADIYKKFEEKNDARMRYRSKNTRWKELREELDEMTRRIISRRAGEKRWSEEEEGKHEDKGSEEDKSKDKHEGEDEKAARYRRTHIMETSRIFDDEYMALYEGERNQRGKHAAWLSSIERRRAKALREAKWAYDEILKLYKTVDERNALWMLRSMGL</sequence>
<evidence type="ECO:0000313" key="3">
    <source>
        <dbReference type="Proteomes" id="UP000433876"/>
    </source>
</evidence>
<comment type="caution">
    <text evidence="2">The sequence shown here is derived from an EMBL/GenBank/DDBJ whole genome shotgun (WGS) entry which is preliminary data.</text>
</comment>
<gene>
    <name evidence="2" type="ORF">SMACR_03845</name>
</gene>
<reference evidence="2 3" key="1">
    <citation type="submission" date="2017-07" db="EMBL/GenBank/DDBJ databases">
        <title>Genome sequence of the Sordaria macrospora wild type strain R19027.</title>
        <authorList>
            <person name="Nowrousian M."/>
            <person name="Teichert I."/>
            <person name="Kueck U."/>
        </authorList>
    </citation>
    <scope>NUCLEOTIDE SEQUENCE [LARGE SCALE GENOMIC DNA]</scope>
    <source>
        <strain evidence="2 3">R19027</strain>
        <tissue evidence="2">Mycelium</tissue>
    </source>
</reference>
<dbReference type="AlphaFoldDB" id="A0A8S9A8K1"/>
<dbReference type="VEuPathDB" id="FungiDB:SMAC_03845"/>
<name>A0A8S9A8K1_SORMA</name>
<dbReference type="EMBL" id="NMPR01000002">
    <property type="protein sequence ID" value="KAA8636612.1"/>
    <property type="molecule type" value="Genomic_DNA"/>
</dbReference>
<protein>
    <submittedName>
        <fullName evidence="2">Uncharacterized protein</fullName>
    </submittedName>
</protein>
<evidence type="ECO:0000313" key="2">
    <source>
        <dbReference type="EMBL" id="KAA8636612.1"/>
    </source>
</evidence>
<feature type="compositionally biased region" description="Polar residues" evidence="1">
    <location>
        <begin position="8"/>
        <end position="24"/>
    </location>
</feature>
<feature type="region of interest" description="Disordered" evidence="1">
    <location>
        <begin position="317"/>
        <end position="351"/>
    </location>
</feature>
<feature type="compositionally biased region" description="Low complexity" evidence="1">
    <location>
        <begin position="207"/>
        <end position="218"/>
    </location>
</feature>
<organism evidence="2 3">
    <name type="scientific">Sordaria macrospora</name>
    <dbReference type="NCBI Taxonomy" id="5147"/>
    <lineage>
        <taxon>Eukaryota</taxon>
        <taxon>Fungi</taxon>
        <taxon>Dikarya</taxon>
        <taxon>Ascomycota</taxon>
        <taxon>Pezizomycotina</taxon>
        <taxon>Sordariomycetes</taxon>
        <taxon>Sordariomycetidae</taxon>
        <taxon>Sordariales</taxon>
        <taxon>Sordariaceae</taxon>
        <taxon>Sordaria</taxon>
    </lineage>
</organism>
<feature type="region of interest" description="Disordered" evidence="1">
    <location>
        <begin position="1"/>
        <end position="32"/>
    </location>
</feature>
<dbReference type="Proteomes" id="UP000433876">
    <property type="component" value="Unassembled WGS sequence"/>
</dbReference>
<feature type="compositionally biased region" description="Basic and acidic residues" evidence="1">
    <location>
        <begin position="239"/>
        <end position="250"/>
    </location>
</feature>